<comment type="caution">
    <text evidence="1">The sequence shown here is derived from an EMBL/GenBank/DDBJ whole genome shotgun (WGS) entry which is preliminary data.</text>
</comment>
<organism evidence="1 2">
    <name type="scientific">Bacillus swezeyi</name>
    <dbReference type="NCBI Taxonomy" id="1925020"/>
    <lineage>
        <taxon>Bacteria</taxon>
        <taxon>Bacillati</taxon>
        <taxon>Bacillota</taxon>
        <taxon>Bacilli</taxon>
        <taxon>Bacillales</taxon>
        <taxon>Bacillaceae</taxon>
        <taxon>Bacillus</taxon>
    </lineage>
</organism>
<evidence type="ECO:0000313" key="1">
    <source>
        <dbReference type="EMBL" id="KAA6449689.1"/>
    </source>
</evidence>
<proteinExistence type="predicted"/>
<name>A0A5M8RNK4_9BACI</name>
<dbReference type="AlphaFoldDB" id="A0A5M8RNK4"/>
<gene>
    <name evidence="1" type="ORF">DX927_17770</name>
</gene>
<sequence length="109" mass="12355">MGIKYNNAKSYFTSECLLKINSMIPDAIMLMMKEAVSNFNICLTPLIKNDDKTYMVIALSVNLLNHLGIASQIFRSLVENFPMLPLSLFMSRLLMLQKNRLMPALNPAL</sequence>
<dbReference type="Proteomes" id="UP000324326">
    <property type="component" value="Unassembled WGS sequence"/>
</dbReference>
<accession>A0A5M8RNK4</accession>
<reference evidence="1 2" key="1">
    <citation type="submission" date="2018-08" db="EMBL/GenBank/DDBJ databases">
        <title>Bacillus phenotypic plasticity.</title>
        <authorList>
            <person name="Hurtado E."/>
        </authorList>
    </citation>
    <scope>NUCLEOTIDE SEQUENCE [LARGE SCALE GENOMIC DNA]</scope>
    <source>
        <strain evidence="1 2">427</strain>
    </source>
</reference>
<protein>
    <submittedName>
        <fullName evidence="1">Uncharacterized protein</fullName>
    </submittedName>
</protein>
<evidence type="ECO:0000313" key="2">
    <source>
        <dbReference type="Proteomes" id="UP000324326"/>
    </source>
</evidence>
<dbReference type="EMBL" id="QSND01000003">
    <property type="protein sequence ID" value="KAA6449689.1"/>
    <property type="molecule type" value="Genomic_DNA"/>
</dbReference>